<dbReference type="Pfam" id="PF12697">
    <property type="entry name" value="Abhydrolase_6"/>
    <property type="match status" value="1"/>
</dbReference>
<organism evidence="2 3">
    <name type="scientific">Ktedonospora formicarum</name>
    <dbReference type="NCBI Taxonomy" id="2778364"/>
    <lineage>
        <taxon>Bacteria</taxon>
        <taxon>Bacillati</taxon>
        <taxon>Chloroflexota</taxon>
        <taxon>Ktedonobacteria</taxon>
        <taxon>Ktedonobacterales</taxon>
        <taxon>Ktedonobacteraceae</taxon>
        <taxon>Ktedonospora</taxon>
    </lineage>
</organism>
<sequence length="279" mass="29706">MASPKGTGITRRDFVKGAGALALATTALDSSMFTGNAAPFTARAQSRSIGQGINILLIHGAFVDASSWNRVIGILQPQGFHILAAQNPNTSFENDVQATRAALQSLKGPTVVVGHSYAGAVISNVPTDATHVKGLVYIAAYATGEGESQNTISAKFAPPPLSKHIVSSYFKGYIQIDPPAFWDVFIQDAPKAEAQIFAAAQKPIEPSCFAGVTKSPAWKKFPSWYLVSRNDHAINPDAERYMAKRIGAHTREINSSHASPITHPRDVVDIIIAAAQGKS</sequence>
<accession>A0A8J3MYN2</accession>
<dbReference type="PANTHER" id="PTHR37017:SF11">
    <property type="entry name" value="ESTERASE_LIPASE_THIOESTERASE DOMAIN-CONTAINING PROTEIN"/>
    <property type="match status" value="1"/>
</dbReference>
<dbReference type="PANTHER" id="PTHR37017">
    <property type="entry name" value="AB HYDROLASE-1 DOMAIN-CONTAINING PROTEIN-RELATED"/>
    <property type="match status" value="1"/>
</dbReference>
<dbReference type="SUPFAM" id="SSF53474">
    <property type="entry name" value="alpha/beta-Hydrolases"/>
    <property type="match status" value="1"/>
</dbReference>
<dbReference type="GO" id="GO:0016787">
    <property type="term" value="F:hydrolase activity"/>
    <property type="evidence" value="ECO:0007669"/>
    <property type="project" value="UniProtKB-KW"/>
</dbReference>
<dbReference type="Gene3D" id="3.40.50.1820">
    <property type="entry name" value="alpha/beta hydrolase"/>
    <property type="match status" value="1"/>
</dbReference>
<keyword evidence="3" id="KW-1185">Reference proteome</keyword>
<proteinExistence type="predicted"/>
<feature type="domain" description="AB hydrolase-1" evidence="1">
    <location>
        <begin position="55"/>
        <end position="269"/>
    </location>
</feature>
<dbReference type="InterPro" id="IPR052897">
    <property type="entry name" value="Sec-Metab_Biosynth_Hydrolase"/>
</dbReference>
<name>A0A8J3MYN2_9CHLR</name>
<evidence type="ECO:0000313" key="3">
    <source>
        <dbReference type="Proteomes" id="UP000612362"/>
    </source>
</evidence>
<dbReference type="InterPro" id="IPR000073">
    <property type="entry name" value="AB_hydrolase_1"/>
</dbReference>
<comment type="caution">
    <text evidence="2">The sequence shown here is derived from an EMBL/GenBank/DDBJ whole genome shotgun (WGS) entry which is preliminary data.</text>
</comment>
<dbReference type="InterPro" id="IPR006311">
    <property type="entry name" value="TAT_signal"/>
</dbReference>
<dbReference type="Proteomes" id="UP000612362">
    <property type="component" value="Unassembled WGS sequence"/>
</dbReference>
<dbReference type="PROSITE" id="PS51318">
    <property type="entry name" value="TAT"/>
    <property type="match status" value="1"/>
</dbReference>
<reference evidence="2" key="1">
    <citation type="submission" date="2020-10" db="EMBL/GenBank/DDBJ databases">
        <title>Taxonomic study of unclassified bacteria belonging to the class Ktedonobacteria.</title>
        <authorList>
            <person name="Yabe S."/>
            <person name="Wang C.M."/>
            <person name="Zheng Y."/>
            <person name="Sakai Y."/>
            <person name="Cavaletti L."/>
            <person name="Monciardini P."/>
            <person name="Donadio S."/>
        </authorList>
    </citation>
    <scope>NUCLEOTIDE SEQUENCE</scope>
    <source>
        <strain evidence="2">SOSP1-1</strain>
    </source>
</reference>
<dbReference type="EMBL" id="BNJF01000010">
    <property type="protein sequence ID" value="GHO50998.1"/>
    <property type="molecule type" value="Genomic_DNA"/>
</dbReference>
<evidence type="ECO:0000259" key="1">
    <source>
        <dbReference type="Pfam" id="PF12697"/>
    </source>
</evidence>
<dbReference type="RefSeq" id="WP_220199948.1">
    <property type="nucleotide sequence ID" value="NZ_BNJF01000010.1"/>
</dbReference>
<dbReference type="AlphaFoldDB" id="A0A8J3MYN2"/>
<protein>
    <submittedName>
        <fullName evidence="2">Alpha/beta hydrolase</fullName>
    </submittedName>
</protein>
<gene>
    <name evidence="2" type="ORF">KSX_91610</name>
</gene>
<dbReference type="InterPro" id="IPR029058">
    <property type="entry name" value="AB_hydrolase_fold"/>
</dbReference>
<evidence type="ECO:0000313" key="2">
    <source>
        <dbReference type="EMBL" id="GHO50998.1"/>
    </source>
</evidence>
<keyword evidence="2" id="KW-0378">Hydrolase</keyword>